<feature type="transmembrane region" description="Helical" evidence="2">
    <location>
        <begin position="131"/>
        <end position="148"/>
    </location>
</feature>
<feature type="transmembrane region" description="Helical" evidence="2">
    <location>
        <begin position="311"/>
        <end position="344"/>
    </location>
</feature>
<reference evidence="3 4" key="1">
    <citation type="submission" date="2019-12" db="EMBL/GenBank/DDBJ databases">
        <authorList>
            <person name="Lee S.D."/>
        </authorList>
    </citation>
    <scope>NUCLEOTIDE SEQUENCE [LARGE SCALE GENOMIC DNA]</scope>
    <source>
        <strain evidence="3 4">GH1-50</strain>
    </source>
</reference>
<feature type="transmembrane region" description="Helical" evidence="2">
    <location>
        <begin position="98"/>
        <end position="119"/>
    </location>
</feature>
<evidence type="ECO:0000256" key="2">
    <source>
        <dbReference type="SAM" id="Phobius"/>
    </source>
</evidence>
<evidence type="ECO:0000256" key="1">
    <source>
        <dbReference type="SAM" id="MobiDB-lite"/>
    </source>
</evidence>
<proteinExistence type="predicted"/>
<dbReference type="InterPro" id="IPR010295">
    <property type="entry name" value="DUF898"/>
</dbReference>
<feature type="region of interest" description="Disordered" evidence="1">
    <location>
        <begin position="1"/>
        <end position="35"/>
    </location>
</feature>
<feature type="transmembrane region" description="Helical" evidence="2">
    <location>
        <begin position="364"/>
        <end position="382"/>
    </location>
</feature>
<feature type="transmembrane region" description="Helical" evidence="2">
    <location>
        <begin position="50"/>
        <end position="68"/>
    </location>
</feature>
<keyword evidence="2" id="KW-0472">Membrane</keyword>
<evidence type="ECO:0000313" key="4">
    <source>
        <dbReference type="Proteomes" id="UP000480350"/>
    </source>
</evidence>
<protein>
    <submittedName>
        <fullName evidence="3">DUF898 family protein</fullName>
    </submittedName>
</protein>
<organism evidence="3 4">
    <name type="scientific">Kangsaoukella pontilimi</name>
    <dbReference type="NCBI Taxonomy" id="2691042"/>
    <lineage>
        <taxon>Bacteria</taxon>
        <taxon>Pseudomonadati</taxon>
        <taxon>Pseudomonadota</taxon>
        <taxon>Alphaproteobacteria</taxon>
        <taxon>Rhodobacterales</taxon>
        <taxon>Paracoccaceae</taxon>
        <taxon>Kangsaoukella</taxon>
    </lineage>
</organism>
<feature type="transmembrane region" description="Helical" evidence="2">
    <location>
        <begin position="231"/>
        <end position="249"/>
    </location>
</feature>
<dbReference type="EMBL" id="WUPT01000002">
    <property type="protein sequence ID" value="MXQ08054.1"/>
    <property type="molecule type" value="Genomic_DNA"/>
</dbReference>
<gene>
    <name evidence="3" type="ORF">GQ651_09380</name>
</gene>
<dbReference type="Proteomes" id="UP000480350">
    <property type="component" value="Unassembled WGS sequence"/>
</dbReference>
<sequence length="434" mass="49101">MTLPSGRVPAHPPDAWPRGASRRRTGSPDNVAAPTLSTDFAGRRWPLFKLSIRTGLLTVLTVGLYRFWMKTRLRRFYWSSIRPGGHPMEYVGQGIEKLLGFLIAVVILAFYIGIVNLLLMFVSFSLFDGNYAAYVASFVGVIPLWFYARYRARRYVLARTRWRGIRFGVDPGAWGYAWRAMLYWGLTILSGTLLWPLMTHRLEKYRIDRTWFGDRQLEQGGRWTGLIKGMIPFWIVLALVVGFVVWGYVLTPEGTFSTEDSLEALLGGLVISLPFLAIAFAWYSVRSFRVLTATKSAGPIRFESRARTPRVIGIYMLGFTATWLLTSLLAIVLLVAYFGLLFLAVGAEFSLDDLDNLTAPGLPLQLLGFAVYFLIFIIWGAFQHIFVTLPLWRHYAETLEIVGSEGLHDIRQRARDEHHEAEGFAEALDLGAAI</sequence>
<dbReference type="AlphaFoldDB" id="A0A7C9MX16"/>
<keyword evidence="4" id="KW-1185">Reference proteome</keyword>
<evidence type="ECO:0000313" key="3">
    <source>
        <dbReference type="EMBL" id="MXQ08054.1"/>
    </source>
</evidence>
<feature type="transmembrane region" description="Helical" evidence="2">
    <location>
        <begin position="264"/>
        <end position="285"/>
    </location>
</feature>
<keyword evidence="2" id="KW-0812">Transmembrane</keyword>
<keyword evidence="2" id="KW-1133">Transmembrane helix</keyword>
<name>A0A7C9MX16_9RHOB</name>
<accession>A0A7C9MX16</accession>
<comment type="caution">
    <text evidence="3">The sequence shown here is derived from an EMBL/GenBank/DDBJ whole genome shotgun (WGS) entry which is preliminary data.</text>
</comment>
<reference evidence="3 4" key="2">
    <citation type="submission" date="2020-03" db="EMBL/GenBank/DDBJ databases">
        <title>Kangsaoukella pontilimi gen. nov., sp. nov., a new member of the family Rhodobacteraceae isolated from a tidal mudflat.</title>
        <authorList>
            <person name="Kim I.S."/>
        </authorList>
    </citation>
    <scope>NUCLEOTIDE SEQUENCE [LARGE SCALE GENOMIC DNA]</scope>
    <source>
        <strain evidence="3 4">GH1-50</strain>
    </source>
</reference>
<dbReference type="Pfam" id="PF05987">
    <property type="entry name" value="DUF898"/>
    <property type="match status" value="1"/>
</dbReference>